<organism evidence="9 10">
    <name type="scientific">Brachybacterium tyrofermentans</name>
    <dbReference type="NCBI Taxonomy" id="47848"/>
    <lineage>
        <taxon>Bacteria</taxon>
        <taxon>Bacillati</taxon>
        <taxon>Actinomycetota</taxon>
        <taxon>Actinomycetes</taxon>
        <taxon>Micrococcales</taxon>
        <taxon>Dermabacteraceae</taxon>
        <taxon>Brachybacterium</taxon>
    </lineage>
</organism>
<protein>
    <submittedName>
        <fullName evidence="9">Na(+)/H(+) antiporter subunit C</fullName>
    </submittedName>
</protein>
<comment type="subcellular location">
    <subcellularLocation>
        <location evidence="1">Cell membrane</location>
        <topology evidence="1">Multi-pass membrane protein</topology>
    </subcellularLocation>
</comment>
<dbReference type="PANTHER" id="PTHR34583">
    <property type="entry name" value="ANTIPORTER SUBUNIT MNHC2-RELATED"/>
    <property type="match status" value="1"/>
</dbReference>
<feature type="transmembrane region" description="Helical" evidence="8">
    <location>
        <begin position="30"/>
        <end position="50"/>
    </location>
</feature>
<evidence type="ECO:0000256" key="2">
    <source>
        <dbReference type="ARBA" id="ARBA00010388"/>
    </source>
</evidence>
<feature type="compositionally biased region" description="Basic and acidic residues" evidence="7">
    <location>
        <begin position="190"/>
        <end position="207"/>
    </location>
</feature>
<evidence type="ECO:0000256" key="8">
    <source>
        <dbReference type="SAM" id="Phobius"/>
    </source>
</evidence>
<evidence type="ECO:0000256" key="4">
    <source>
        <dbReference type="ARBA" id="ARBA00022692"/>
    </source>
</evidence>
<feature type="compositionally biased region" description="Low complexity" evidence="7">
    <location>
        <begin position="208"/>
        <end position="219"/>
    </location>
</feature>
<evidence type="ECO:0000313" key="9">
    <source>
        <dbReference type="EMBL" id="MFC5297654.1"/>
    </source>
</evidence>
<dbReference type="EMBL" id="JBHSLN010000022">
    <property type="protein sequence ID" value="MFC5297654.1"/>
    <property type="molecule type" value="Genomic_DNA"/>
</dbReference>
<dbReference type="Gene3D" id="1.10.287.3510">
    <property type="match status" value="1"/>
</dbReference>
<name>A0ABW0FF73_9MICO</name>
<proteinExistence type="inferred from homology"/>
<comment type="similarity">
    <text evidence="2">Belongs to the CPA3 antiporters (TC 2.A.63) subunit C family.</text>
</comment>
<sequence>MSVSLALLLTAGVLIACGVYLVLERTLTRVILGFVLLGNGVNLLFIVAAGPPGKPPFEGTAEPGEMTDPLPFAMVLTAIVISLGITAFGMALAYRAWQLFGHDEVPDDVEDRRVLRRRRRRSEDAEKLPWSQALSEESRRGALLHSQGFAPADDQLGSDLTSAEDVPQDATEADEGQEPAPRPTFRRRARDQGPDRGSARDRVDDGGAARAPGAGPATDADPDLDPDSEHTDERPDERGDA</sequence>
<keyword evidence="10" id="KW-1185">Reference proteome</keyword>
<evidence type="ECO:0000256" key="5">
    <source>
        <dbReference type="ARBA" id="ARBA00022989"/>
    </source>
</evidence>
<comment type="caution">
    <text evidence="9">The sequence shown here is derived from an EMBL/GenBank/DDBJ whole genome shotgun (WGS) entry which is preliminary data.</text>
</comment>
<evidence type="ECO:0000256" key="6">
    <source>
        <dbReference type="ARBA" id="ARBA00023136"/>
    </source>
</evidence>
<reference evidence="10" key="1">
    <citation type="journal article" date="2019" name="Int. J. Syst. Evol. Microbiol.">
        <title>The Global Catalogue of Microorganisms (GCM) 10K type strain sequencing project: providing services to taxonomists for standard genome sequencing and annotation.</title>
        <authorList>
            <consortium name="The Broad Institute Genomics Platform"/>
            <consortium name="The Broad Institute Genome Sequencing Center for Infectious Disease"/>
            <person name="Wu L."/>
            <person name="Ma J."/>
        </authorList>
    </citation>
    <scope>NUCLEOTIDE SEQUENCE [LARGE SCALE GENOMIC DNA]</scope>
    <source>
        <strain evidence="10">CGMCC 1.16455</strain>
    </source>
</reference>
<dbReference type="PANTHER" id="PTHR34583:SF2">
    <property type="entry name" value="ANTIPORTER SUBUNIT MNHC2-RELATED"/>
    <property type="match status" value="1"/>
</dbReference>
<keyword evidence="4 8" id="KW-0812">Transmembrane</keyword>
<accession>A0ABW0FF73</accession>
<feature type="transmembrane region" description="Helical" evidence="8">
    <location>
        <begin position="70"/>
        <end position="94"/>
    </location>
</feature>
<evidence type="ECO:0000313" key="10">
    <source>
        <dbReference type="Proteomes" id="UP001595937"/>
    </source>
</evidence>
<evidence type="ECO:0000256" key="7">
    <source>
        <dbReference type="SAM" id="MobiDB-lite"/>
    </source>
</evidence>
<keyword evidence="6 8" id="KW-0472">Membrane</keyword>
<dbReference type="Proteomes" id="UP001595937">
    <property type="component" value="Unassembled WGS sequence"/>
</dbReference>
<evidence type="ECO:0000256" key="1">
    <source>
        <dbReference type="ARBA" id="ARBA00004651"/>
    </source>
</evidence>
<dbReference type="InterPro" id="IPR039428">
    <property type="entry name" value="NUOK/Mnh_C1-like"/>
</dbReference>
<feature type="region of interest" description="Disordered" evidence="7">
    <location>
        <begin position="120"/>
        <end position="241"/>
    </location>
</feature>
<feature type="transmembrane region" description="Helical" evidence="8">
    <location>
        <begin position="6"/>
        <end position="23"/>
    </location>
</feature>
<dbReference type="RefSeq" id="WP_343922034.1">
    <property type="nucleotide sequence ID" value="NZ_BAAAIR010000006.1"/>
</dbReference>
<dbReference type="InterPro" id="IPR050601">
    <property type="entry name" value="CPA3_antiporter_subunitC"/>
</dbReference>
<feature type="compositionally biased region" description="Basic and acidic residues" evidence="7">
    <location>
        <begin position="227"/>
        <end position="241"/>
    </location>
</feature>
<dbReference type="GeneID" id="303295816"/>
<evidence type="ECO:0000256" key="3">
    <source>
        <dbReference type="ARBA" id="ARBA00022475"/>
    </source>
</evidence>
<gene>
    <name evidence="9" type="ORF">ACFPK8_09050</name>
</gene>
<dbReference type="Pfam" id="PF00420">
    <property type="entry name" value="Oxidored_q2"/>
    <property type="match status" value="1"/>
</dbReference>
<dbReference type="NCBIfam" id="NF005929">
    <property type="entry name" value="PRK07946.1"/>
    <property type="match status" value="1"/>
</dbReference>
<keyword evidence="3" id="KW-1003">Cell membrane</keyword>
<keyword evidence="5 8" id="KW-1133">Transmembrane helix</keyword>